<dbReference type="Proteomes" id="UP000320461">
    <property type="component" value="Unassembled WGS sequence"/>
</dbReference>
<dbReference type="PROSITE" id="PS00455">
    <property type="entry name" value="AMP_BINDING"/>
    <property type="match status" value="1"/>
</dbReference>
<dbReference type="RefSeq" id="WP_141371637.1">
    <property type="nucleotide sequence ID" value="NZ_BJLQ01000052.1"/>
</dbReference>
<reference evidence="3 4" key="1">
    <citation type="submission" date="2019-06" db="EMBL/GenBank/DDBJ databases">
        <title>Whole genome shotgun sequence of Cellulomonas gelida NBRC 3748.</title>
        <authorList>
            <person name="Hosoyama A."/>
            <person name="Uohara A."/>
            <person name="Ohji S."/>
            <person name="Ichikawa N."/>
        </authorList>
    </citation>
    <scope>NUCLEOTIDE SEQUENCE [LARGE SCALE GENOMIC DNA]</scope>
    <source>
        <strain evidence="3 4">NBRC 3748</strain>
    </source>
</reference>
<evidence type="ECO:0000259" key="1">
    <source>
        <dbReference type="Pfam" id="PF00501"/>
    </source>
</evidence>
<dbReference type="Gene3D" id="3.40.50.12780">
    <property type="entry name" value="N-terminal domain of ligase-like"/>
    <property type="match status" value="1"/>
</dbReference>
<dbReference type="SUPFAM" id="SSF56801">
    <property type="entry name" value="Acetyl-CoA synthetase-like"/>
    <property type="match status" value="1"/>
</dbReference>
<dbReference type="Gene3D" id="3.30.300.30">
    <property type="match status" value="1"/>
</dbReference>
<feature type="domain" description="AMP-dependent synthetase/ligase" evidence="1">
    <location>
        <begin position="27"/>
        <end position="417"/>
    </location>
</feature>
<dbReference type="InterPro" id="IPR020845">
    <property type="entry name" value="AMP-binding_CS"/>
</dbReference>
<feature type="domain" description="AMP-binding enzyme C-terminal" evidence="2">
    <location>
        <begin position="469"/>
        <end position="543"/>
    </location>
</feature>
<gene>
    <name evidence="3" type="ORF">CGE01nite_30800</name>
</gene>
<dbReference type="GO" id="GO:0016878">
    <property type="term" value="F:acid-thiol ligase activity"/>
    <property type="evidence" value="ECO:0007669"/>
    <property type="project" value="UniProtKB-ARBA"/>
</dbReference>
<evidence type="ECO:0000313" key="4">
    <source>
        <dbReference type="Proteomes" id="UP000320461"/>
    </source>
</evidence>
<dbReference type="InterPro" id="IPR042099">
    <property type="entry name" value="ANL_N_sf"/>
</dbReference>
<keyword evidence="3" id="KW-0436">Ligase</keyword>
<accession>A0A4Y3KN47</accession>
<protein>
    <submittedName>
        <fullName evidence="3">Long-chain-fatty-acid--CoA ligase</fullName>
    </submittedName>
</protein>
<dbReference type="AlphaFoldDB" id="A0A4Y3KN47"/>
<evidence type="ECO:0000313" key="3">
    <source>
        <dbReference type="EMBL" id="GEA85829.1"/>
    </source>
</evidence>
<dbReference type="InterPro" id="IPR050237">
    <property type="entry name" value="ATP-dep_AMP-bd_enzyme"/>
</dbReference>
<proteinExistence type="predicted"/>
<organism evidence="3 4">
    <name type="scientific">Cellulomonas gelida</name>
    <dbReference type="NCBI Taxonomy" id="1712"/>
    <lineage>
        <taxon>Bacteria</taxon>
        <taxon>Bacillati</taxon>
        <taxon>Actinomycetota</taxon>
        <taxon>Actinomycetes</taxon>
        <taxon>Micrococcales</taxon>
        <taxon>Cellulomonadaceae</taxon>
        <taxon>Cellulomonas</taxon>
    </lineage>
</organism>
<sequence>MTPASPITLSPIPDLTVPDEPLTAALDRAVADHGDRIAVDFLGATTTYRTLADEVAKGAAALVALGVQPGDRVAIALPNCTQHLAAFYAVLRIGAVVVEHNPTYSADELAHQLADSGATVALVWTKAVPAVLEARDRTALRHVVAVDLAHDLPLISRLALRLPVAKARRTAAAMRGPVPADVPLWHRLVRAANPLPAEHPQPASSEVALLQYTGGTTGTPKAAVLTHRNLVVNAEQGHLWTKHRRGQETVYGVLPFFHAFGLTLCLSYSMRIAATLVVLPSFDPALVLAAQRRRPGTFIPAVPPMLDRLVTAAEAAGVSLRSFTRAISGAMALPAATAQRWEEATGGLVVEGYGMTETSPVALGNPFDATRRPGALGVPFPGTEVRVVSQSDVTVDVPPGEPGELLVRGPQVFTGYWNRPDETAEQLVADGWLRTGDVVRVDDDGFVLLVDRIKEMIVTGGFKVYPSQVEDHLRTMPGIQDVAVVGVPGGVMGESVVAALVLRDGHDVDLAAVREWCGRKVARYAVPRRIVVLPDLPRSQVGKVLRRVVRDQVLSLPAT</sequence>
<dbReference type="Pfam" id="PF00501">
    <property type="entry name" value="AMP-binding"/>
    <property type="match status" value="1"/>
</dbReference>
<evidence type="ECO:0000259" key="2">
    <source>
        <dbReference type="Pfam" id="PF13193"/>
    </source>
</evidence>
<dbReference type="EMBL" id="BJLQ01000052">
    <property type="protein sequence ID" value="GEA85829.1"/>
    <property type="molecule type" value="Genomic_DNA"/>
</dbReference>
<dbReference type="PANTHER" id="PTHR43767">
    <property type="entry name" value="LONG-CHAIN-FATTY-ACID--COA LIGASE"/>
    <property type="match status" value="1"/>
</dbReference>
<dbReference type="InterPro" id="IPR045851">
    <property type="entry name" value="AMP-bd_C_sf"/>
</dbReference>
<dbReference type="InterPro" id="IPR025110">
    <property type="entry name" value="AMP-bd_C"/>
</dbReference>
<comment type="caution">
    <text evidence="3">The sequence shown here is derived from an EMBL/GenBank/DDBJ whole genome shotgun (WGS) entry which is preliminary data.</text>
</comment>
<dbReference type="InterPro" id="IPR000873">
    <property type="entry name" value="AMP-dep_synth/lig_dom"/>
</dbReference>
<dbReference type="PANTHER" id="PTHR43767:SF1">
    <property type="entry name" value="NONRIBOSOMAL PEPTIDE SYNTHASE PES1 (EUROFUNG)-RELATED"/>
    <property type="match status" value="1"/>
</dbReference>
<keyword evidence="4" id="KW-1185">Reference proteome</keyword>
<dbReference type="OrthoDB" id="9803968at2"/>
<name>A0A4Y3KN47_9CELL</name>
<dbReference type="Pfam" id="PF13193">
    <property type="entry name" value="AMP-binding_C"/>
    <property type="match status" value="1"/>
</dbReference>